<feature type="domain" description="PB1-like" evidence="1">
    <location>
        <begin position="36"/>
        <end position="88"/>
    </location>
</feature>
<reference evidence="2" key="1">
    <citation type="journal article" date="2019" name="Sci. Rep.">
        <title>Draft genome of Tanacetum cinerariifolium, the natural source of mosquito coil.</title>
        <authorList>
            <person name="Yamashiro T."/>
            <person name="Shiraishi A."/>
            <person name="Satake H."/>
            <person name="Nakayama K."/>
        </authorList>
    </citation>
    <scope>NUCLEOTIDE SEQUENCE</scope>
</reference>
<proteinExistence type="predicted"/>
<dbReference type="EMBL" id="BKCJ010000778">
    <property type="protein sequence ID" value="GEU36178.1"/>
    <property type="molecule type" value="Genomic_DNA"/>
</dbReference>
<dbReference type="AlphaFoldDB" id="A0A6L2JGP3"/>
<dbReference type="InterPro" id="IPR058594">
    <property type="entry name" value="PB1-like_dom_pln"/>
</dbReference>
<name>A0A6L2JGP3_TANCI</name>
<evidence type="ECO:0000259" key="1">
    <source>
        <dbReference type="Pfam" id="PF26130"/>
    </source>
</evidence>
<sequence>MVLEDQTGWKPRRRKWINTTERLIEDLESAYENAPNMFSIRIHHGGKFQRYPGRMYADGHVDIFDMVDIDPFTVVALMMLIGVQGVDTQDHVLPIIQSQFSDTNLSFVSQQATASQVIKDVMTQLSFEETKLDGEAGFGDVTRSDIESSRLSHYESFGVDDLDLNLNEPTNLNVSQIETQYELPLSKEPYASQTFGFELVLDVNLNTLRSSTKHNLFLSSCNLYHLVHL</sequence>
<comment type="caution">
    <text evidence="2">The sequence shown here is derived from an EMBL/GenBank/DDBJ whole genome shotgun (WGS) entry which is preliminary data.</text>
</comment>
<protein>
    <recommendedName>
        <fullName evidence="1">PB1-like domain-containing protein</fullName>
    </recommendedName>
</protein>
<evidence type="ECO:0000313" key="2">
    <source>
        <dbReference type="EMBL" id="GEU36178.1"/>
    </source>
</evidence>
<organism evidence="2">
    <name type="scientific">Tanacetum cinerariifolium</name>
    <name type="common">Dalmatian daisy</name>
    <name type="synonym">Chrysanthemum cinerariifolium</name>
    <dbReference type="NCBI Taxonomy" id="118510"/>
    <lineage>
        <taxon>Eukaryota</taxon>
        <taxon>Viridiplantae</taxon>
        <taxon>Streptophyta</taxon>
        <taxon>Embryophyta</taxon>
        <taxon>Tracheophyta</taxon>
        <taxon>Spermatophyta</taxon>
        <taxon>Magnoliopsida</taxon>
        <taxon>eudicotyledons</taxon>
        <taxon>Gunneridae</taxon>
        <taxon>Pentapetalae</taxon>
        <taxon>asterids</taxon>
        <taxon>campanulids</taxon>
        <taxon>Asterales</taxon>
        <taxon>Asteraceae</taxon>
        <taxon>Asteroideae</taxon>
        <taxon>Anthemideae</taxon>
        <taxon>Anthemidinae</taxon>
        <taxon>Tanacetum</taxon>
    </lineage>
</organism>
<accession>A0A6L2JGP3</accession>
<dbReference type="Pfam" id="PF26130">
    <property type="entry name" value="PB1-like"/>
    <property type="match status" value="1"/>
</dbReference>
<gene>
    <name evidence="2" type="ORF">Tci_008156</name>
</gene>